<dbReference type="SUPFAM" id="SSF46785">
    <property type="entry name" value="Winged helix' DNA-binding domain"/>
    <property type="match status" value="1"/>
</dbReference>
<dbReference type="AlphaFoldDB" id="A0AAP4TYZ8"/>
<dbReference type="RefSeq" id="WP_043332694.1">
    <property type="nucleotide sequence ID" value="NZ_CANLSP010000001.1"/>
</dbReference>
<dbReference type="GO" id="GO:0005829">
    <property type="term" value="C:cytosol"/>
    <property type="evidence" value="ECO:0007669"/>
    <property type="project" value="TreeGrafter"/>
</dbReference>
<keyword evidence="8" id="KW-1185">Reference proteome</keyword>
<dbReference type="GO" id="GO:0043565">
    <property type="term" value="F:sequence-specific DNA binding"/>
    <property type="evidence" value="ECO:0007669"/>
    <property type="project" value="InterPro"/>
</dbReference>
<evidence type="ECO:0000256" key="1">
    <source>
        <dbReference type="ARBA" id="ARBA00023015"/>
    </source>
</evidence>
<dbReference type="InterPro" id="IPR011008">
    <property type="entry name" value="Dimeric_a/b-barrel"/>
</dbReference>
<evidence type="ECO:0000313" key="6">
    <source>
        <dbReference type="EMBL" id="MDO6671561.1"/>
    </source>
</evidence>
<dbReference type="PROSITE" id="PS00519">
    <property type="entry name" value="HTH_ASNC_1"/>
    <property type="match status" value="1"/>
</dbReference>
<dbReference type="CDD" id="cd00090">
    <property type="entry name" value="HTH_ARSR"/>
    <property type="match status" value="1"/>
</dbReference>
<dbReference type="GO" id="GO:0006355">
    <property type="term" value="P:regulation of DNA-templated transcription"/>
    <property type="evidence" value="ECO:0007669"/>
    <property type="project" value="UniProtKB-ARBA"/>
</dbReference>
<keyword evidence="3" id="KW-0804">Transcription</keyword>
<dbReference type="InterPro" id="IPR011991">
    <property type="entry name" value="ArsR-like_HTH"/>
</dbReference>
<dbReference type="EMBL" id="JAUORK010000005">
    <property type="protein sequence ID" value="MDO6671561.1"/>
    <property type="molecule type" value="Genomic_DNA"/>
</dbReference>
<feature type="domain" description="HTH asnC-type" evidence="4">
    <location>
        <begin position="3"/>
        <end position="64"/>
    </location>
</feature>
<evidence type="ECO:0000313" key="5">
    <source>
        <dbReference type="EMBL" id="MDI5882938.1"/>
    </source>
</evidence>
<dbReference type="Proteomes" id="UP001170481">
    <property type="component" value="Unassembled WGS sequence"/>
</dbReference>
<gene>
    <name evidence="6" type="ORF">Q4535_05455</name>
    <name evidence="5" type="ORF">QLT01_01050</name>
</gene>
<dbReference type="Pfam" id="PF13412">
    <property type="entry name" value="HTH_24"/>
    <property type="match status" value="1"/>
</dbReference>
<dbReference type="PROSITE" id="PS50956">
    <property type="entry name" value="HTH_ASNC_2"/>
    <property type="match status" value="1"/>
</dbReference>
<accession>A0AAP4TYZ8</accession>
<dbReference type="PANTHER" id="PTHR30154">
    <property type="entry name" value="LEUCINE-RESPONSIVE REGULATORY PROTEIN"/>
    <property type="match status" value="1"/>
</dbReference>
<dbReference type="InterPro" id="IPR000485">
    <property type="entry name" value="AsnC-type_HTH_dom"/>
</dbReference>
<reference evidence="5" key="4">
    <citation type="submission" date="2024-05" db="EMBL/GenBank/DDBJ databases">
        <title>Genome-based characterization of strain KMM 296 and proposal for reclassification of Cobetia litoralis and Cobetia pacifica, and emended description of the species Cobetia amphilecti and Cobetia marina.</title>
        <authorList>
            <person name="Balabanova L."/>
            <person name="Nedashkovskaya O."/>
        </authorList>
    </citation>
    <scope>NUCLEOTIDE SEQUENCE</scope>
    <source>
        <strain evidence="5">NRIC 0815</strain>
    </source>
</reference>
<comment type="caution">
    <text evidence="6">The sequence shown here is derived from an EMBL/GenBank/DDBJ whole genome shotgun (WGS) entry which is preliminary data.</text>
</comment>
<evidence type="ECO:0000259" key="4">
    <source>
        <dbReference type="PROSITE" id="PS50956"/>
    </source>
</evidence>
<reference evidence="6" key="2">
    <citation type="submission" date="2023-07" db="EMBL/GenBank/DDBJ databases">
        <title>Genome content predicts the carbon catabolic preferences of heterotrophic bacteria.</title>
        <authorList>
            <person name="Gralka M."/>
        </authorList>
    </citation>
    <scope>NUCLEOTIDE SEQUENCE</scope>
    <source>
        <strain evidence="6">C2R13</strain>
    </source>
</reference>
<reference evidence="8" key="3">
    <citation type="submission" date="2023-07" db="EMBL/GenBank/DDBJ databases">
        <title>Genome-based characterization of strain KMM 296 and proposal for reclassification of Cobetia litoralis and Cobetia pacifica, and emended description of the species Cobetia amphilecti and Cobetia marina.</title>
        <authorList>
            <person name="Balabanova L."/>
            <person name="Nedashkovskaya O."/>
        </authorList>
    </citation>
    <scope>NUCLEOTIDE SEQUENCE [LARGE SCALE GENOMIC DNA]</scope>
    <source>
        <strain evidence="8">NRIC 0815</strain>
    </source>
</reference>
<dbReference type="Proteomes" id="UP001229025">
    <property type="component" value="Unassembled WGS sequence"/>
</dbReference>
<dbReference type="SUPFAM" id="SSF54909">
    <property type="entry name" value="Dimeric alpha+beta barrel"/>
    <property type="match status" value="1"/>
</dbReference>
<dbReference type="InterPro" id="IPR019888">
    <property type="entry name" value="Tscrpt_reg_AsnC-like"/>
</dbReference>
<dbReference type="InterPro" id="IPR019885">
    <property type="entry name" value="Tscrpt_reg_HTH_AsnC-type_CS"/>
</dbReference>
<dbReference type="PANTHER" id="PTHR30154:SF34">
    <property type="entry name" value="TRANSCRIPTIONAL REGULATOR AZLB"/>
    <property type="match status" value="1"/>
</dbReference>
<evidence type="ECO:0000313" key="7">
    <source>
        <dbReference type="Proteomes" id="UP001170481"/>
    </source>
</evidence>
<sequence>MNLNRTDSELLNLLIKDGRMSYADIARKLGISRAHARSRVQALVESGVIEQFTAVINPDKLGKGISTFVDLTVAPSAIERIAEELSACVEVVSLYIMSDLKSLHIHTLTDSYEAFDAFVRAHIFNRDEILSVDCKSLMTRVKHRRGGARL</sequence>
<dbReference type="Gene3D" id="1.10.10.10">
    <property type="entry name" value="Winged helix-like DNA-binding domain superfamily/Winged helix DNA-binding domain"/>
    <property type="match status" value="1"/>
</dbReference>
<dbReference type="InterPro" id="IPR036388">
    <property type="entry name" value="WH-like_DNA-bd_sf"/>
</dbReference>
<dbReference type="Gene3D" id="3.30.70.920">
    <property type="match status" value="1"/>
</dbReference>
<evidence type="ECO:0000313" key="8">
    <source>
        <dbReference type="Proteomes" id="UP001229025"/>
    </source>
</evidence>
<keyword evidence="1" id="KW-0805">Transcription regulation</keyword>
<proteinExistence type="predicted"/>
<dbReference type="GO" id="GO:0043200">
    <property type="term" value="P:response to amino acid"/>
    <property type="evidence" value="ECO:0007669"/>
    <property type="project" value="TreeGrafter"/>
</dbReference>
<dbReference type="PRINTS" id="PR00033">
    <property type="entry name" value="HTHASNC"/>
</dbReference>
<reference evidence="5" key="1">
    <citation type="submission" date="2023-04" db="EMBL/GenBank/DDBJ databases">
        <authorList>
            <person name="Otstavnykh N."/>
            <person name="Seitkalieva A."/>
            <person name="Bystritskaya E."/>
        </authorList>
    </citation>
    <scope>NUCLEOTIDE SEQUENCE</scope>
    <source>
        <strain evidence="5">NRIC 0815</strain>
    </source>
</reference>
<evidence type="ECO:0000256" key="3">
    <source>
        <dbReference type="ARBA" id="ARBA00023163"/>
    </source>
</evidence>
<organism evidence="6 7">
    <name type="scientific">Cobetia amphilecti</name>
    <dbReference type="NCBI Taxonomy" id="1055104"/>
    <lineage>
        <taxon>Bacteria</taxon>
        <taxon>Pseudomonadati</taxon>
        <taxon>Pseudomonadota</taxon>
        <taxon>Gammaproteobacteria</taxon>
        <taxon>Oceanospirillales</taxon>
        <taxon>Halomonadaceae</taxon>
        <taxon>Cobetia</taxon>
    </lineage>
</organism>
<keyword evidence="2" id="KW-0238">DNA-binding</keyword>
<dbReference type="SMART" id="SM00344">
    <property type="entry name" value="HTH_ASNC"/>
    <property type="match status" value="1"/>
</dbReference>
<name>A0AAP4TYZ8_9GAMM</name>
<evidence type="ECO:0000256" key="2">
    <source>
        <dbReference type="ARBA" id="ARBA00023125"/>
    </source>
</evidence>
<protein>
    <submittedName>
        <fullName evidence="6">Lrp/AsnC family transcriptional regulator</fullName>
    </submittedName>
</protein>
<dbReference type="InterPro" id="IPR036390">
    <property type="entry name" value="WH_DNA-bd_sf"/>
</dbReference>
<dbReference type="EMBL" id="JASCSA010000001">
    <property type="protein sequence ID" value="MDI5882938.1"/>
    <property type="molecule type" value="Genomic_DNA"/>
</dbReference>